<dbReference type="Pfam" id="PF02517">
    <property type="entry name" value="Rce1-like"/>
    <property type="match status" value="1"/>
</dbReference>
<keyword evidence="1" id="KW-0812">Transmembrane</keyword>
<dbReference type="Proteomes" id="UP000528185">
    <property type="component" value="Unassembled WGS sequence"/>
</dbReference>
<name>A0AAN2DEH3_RHIRH</name>
<feature type="transmembrane region" description="Helical" evidence="1">
    <location>
        <begin position="94"/>
        <end position="116"/>
    </location>
</feature>
<evidence type="ECO:0000313" key="4">
    <source>
        <dbReference type="Proteomes" id="UP000528185"/>
    </source>
</evidence>
<feature type="transmembrane region" description="Helical" evidence="1">
    <location>
        <begin position="172"/>
        <end position="196"/>
    </location>
</feature>
<evidence type="ECO:0000256" key="1">
    <source>
        <dbReference type="SAM" id="Phobius"/>
    </source>
</evidence>
<dbReference type="GO" id="GO:0080120">
    <property type="term" value="P:CAAX-box protein maturation"/>
    <property type="evidence" value="ECO:0007669"/>
    <property type="project" value="UniProtKB-ARBA"/>
</dbReference>
<proteinExistence type="predicted"/>
<gene>
    <name evidence="3" type="ORF">AGRHK599_LOCUS3243</name>
</gene>
<accession>A0AAN2DEH3</accession>
<keyword evidence="1" id="KW-1133">Transmembrane helix</keyword>
<evidence type="ECO:0000313" key="3">
    <source>
        <dbReference type="EMBL" id="CAD0214999.1"/>
    </source>
</evidence>
<dbReference type="AlphaFoldDB" id="A0AAN2DEH3"/>
<dbReference type="GO" id="GO:0004175">
    <property type="term" value="F:endopeptidase activity"/>
    <property type="evidence" value="ECO:0007669"/>
    <property type="project" value="UniProtKB-ARBA"/>
</dbReference>
<organism evidence="3 4">
    <name type="scientific">Rhizobium rhizogenes</name>
    <name type="common">Agrobacterium rhizogenes</name>
    <dbReference type="NCBI Taxonomy" id="359"/>
    <lineage>
        <taxon>Bacteria</taxon>
        <taxon>Pseudomonadati</taxon>
        <taxon>Pseudomonadota</taxon>
        <taxon>Alphaproteobacteria</taxon>
        <taxon>Hyphomicrobiales</taxon>
        <taxon>Rhizobiaceae</taxon>
        <taxon>Rhizobium/Agrobacterium group</taxon>
        <taxon>Rhizobium</taxon>
    </lineage>
</organism>
<feature type="domain" description="CAAX prenyl protease 2/Lysostaphin resistance protein A-like" evidence="2">
    <location>
        <begin position="131"/>
        <end position="238"/>
    </location>
</feature>
<reference evidence="3 4" key="1">
    <citation type="submission" date="2020-06" db="EMBL/GenBank/DDBJ databases">
        <authorList>
            <person name="De Coninck B."/>
            <person name="Ibrahim H."/>
        </authorList>
    </citation>
    <scope>NUCLEOTIDE SEQUENCE [LARGE SCALE GENOMIC DNA]</scope>
    <source>
        <strain evidence="3">Ag_rhizogenes_K599</strain>
    </source>
</reference>
<dbReference type="RefSeq" id="WP_309582837.1">
    <property type="nucleotide sequence ID" value="NZ_JAPYZX010000007.1"/>
</dbReference>
<evidence type="ECO:0000259" key="2">
    <source>
        <dbReference type="Pfam" id="PF02517"/>
    </source>
</evidence>
<sequence length="245" mass="26153">MGKTKMKNWHILLIIGLVGVASLWLAGFAQLVPGEQLSQMMRALILVQPTILTVAAVAVGQALAAKVGLGTPLIDALLRGNNQRLALQRQLPAALLTGLAVGLLMIAYARIILPSVTDTATVAGMSAFPVPLATRILYGGITEELLTRWGLMSFFAWVLWRLTGKGEVRPPILWAAVTMAAALFAAGHLPFLFAIAAQPQPALIAAILLTNFIPGLLFGWLFWRQGLEAAMFSHAFAHCVNALAS</sequence>
<feature type="transmembrane region" description="Helical" evidence="1">
    <location>
        <begin position="202"/>
        <end position="223"/>
    </location>
</feature>
<feature type="transmembrane region" description="Helical" evidence="1">
    <location>
        <begin position="50"/>
        <end position="74"/>
    </location>
</feature>
<dbReference type="InterPro" id="IPR003675">
    <property type="entry name" value="Rce1/LyrA-like_dom"/>
</dbReference>
<dbReference type="EMBL" id="CAICSX020000002">
    <property type="protein sequence ID" value="CAD0214999.1"/>
    <property type="molecule type" value="Genomic_DNA"/>
</dbReference>
<keyword evidence="1" id="KW-0472">Membrane</keyword>
<protein>
    <recommendedName>
        <fullName evidence="2">CAAX prenyl protease 2/Lysostaphin resistance protein A-like domain-containing protein</fullName>
    </recommendedName>
</protein>
<comment type="caution">
    <text evidence="3">The sequence shown here is derived from an EMBL/GenBank/DDBJ whole genome shotgun (WGS) entry which is preliminary data.</text>
</comment>